<sequence>MMIWQAIAERYGFLALCCALSGAAIRCEAAEAGTSPVPSQVQGLSGCWQGDGTVMEKPVWIHLAAKPIVLGAMLAIDATSTAKNDKSDRYAAHLLFGAGPETAPHPNAQHPVSAFWADSFGGTFAVTGSGITLPDGFDIIYHYPQQTFLNQWRKQGNHLTWQIFTMSSGSVLQRLFAQYRLQSTPCSSTDHKE</sequence>
<dbReference type="Proteomes" id="UP000004319">
    <property type="component" value="Unassembled WGS sequence"/>
</dbReference>
<proteinExistence type="predicted"/>
<reference evidence="1 2" key="1">
    <citation type="journal article" date="2011" name="Biochem. Biophys. Res. Commun.">
        <title>Increased number of Arginine-based salt bridges contributes to the thermotolerance of thermotolerant acetic acid bacteria, Acetobacter tropicalis SKU1100.</title>
        <authorList>
            <person name="Matsutani M."/>
            <person name="Hirakawa H."/>
            <person name="Nishikura M."/>
            <person name="Soemphol W."/>
            <person name="Ali I.A.I."/>
            <person name="Yakushi T."/>
            <person name="Matsushita K."/>
        </authorList>
    </citation>
    <scope>NUCLEOTIDE SEQUENCE [LARGE SCALE GENOMIC DNA]</scope>
    <source>
        <strain evidence="1 2">NBRC 101654</strain>
    </source>
</reference>
<evidence type="ECO:0000313" key="1">
    <source>
        <dbReference type="EMBL" id="GAA09709.1"/>
    </source>
</evidence>
<comment type="caution">
    <text evidence="1">The sequence shown here is derived from an EMBL/GenBank/DDBJ whole genome shotgun (WGS) entry which is preliminary data.</text>
</comment>
<dbReference type="EMBL" id="BABS01000114">
    <property type="protein sequence ID" value="GAA09709.1"/>
    <property type="molecule type" value="Genomic_DNA"/>
</dbReference>
<dbReference type="AlphaFoldDB" id="F7VH64"/>
<protein>
    <recommendedName>
        <fullName evidence="3">DUF1579 domain-containing protein</fullName>
    </recommendedName>
</protein>
<organism evidence="1 2">
    <name type="scientific">Acetobacter tropicalis NBRC 101654</name>
    <dbReference type="NCBI Taxonomy" id="749388"/>
    <lineage>
        <taxon>Bacteria</taxon>
        <taxon>Pseudomonadati</taxon>
        <taxon>Pseudomonadota</taxon>
        <taxon>Alphaproteobacteria</taxon>
        <taxon>Acetobacterales</taxon>
        <taxon>Acetobacteraceae</taxon>
        <taxon>Acetobacter</taxon>
    </lineage>
</organism>
<accession>F7VH64</accession>
<gene>
    <name evidence="1" type="ORF">ATPR_2713</name>
</gene>
<evidence type="ECO:0000313" key="2">
    <source>
        <dbReference type="Proteomes" id="UP000004319"/>
    </source>
</evidence>
<name>F7VH64_9PROT</name>
<evidence type="ECO:0008006" key="3">
    <source>
        <dbReference type="Google" id="ProtNLM"/>
    </source>
</evidence>
<dbReference type="RefSeq" id="WP_006559733.1">
    <property type="nucleotide sequence ID" value="NZ_BABS01000114.1"/>
</dbReference>